<sequence>MKLGIVIYSNNPETVFNAFRLGLFSLQKEDEVKVFLLASGVESETLDNDKFSISEKMQSFVDSGGEIFTCGTCLKIRKSDSTDLCPISTIEDLYAIIEQSDKVITL</sequence>
<accession>A0A382ZDX9</accession>
<proteinExistence type="predicted"/>
<dbReference type="Pfam" id="PF02635">
    <property type="entry name" value="DsrE"/>
    <property type="match status" value="1"/>
</dbReference>
<protein>
    <submittedName>
        <fullName evidence="1">Uncharacterized protein</fullName>
    </submittedName>
</protein>
<organism evidence="1">
    <name type="scientific">marine metagenome</name>
    <dbReference type="NCBI Taxonomy" id="408172"/>
    <lineage>
        <taxon>unclassified sequences</taxon>
        <taxon>metagenomes</taxon>
        <taxon>ecological metagenomes</taxon>
    </lineage>
</organism>
<dbReference type="Gene3D" id="3.40.1260.10">
    <property type="entry name" value="DsrEFH-like"/>
    <property type="match status" value="1"/>
</dbReference>
<dbReference type="InterPro" id="IPR003787">
    <property type="entry name" value="Sulphur_relay_DsrE/F-like"/>
</dbReference>
<dbReference type="SUPFAM" id="SSF75169">
    <property type="entry name" value="DsrEFH-like"/>
    <property type="match status" value="1"/>
</dbReference>
<gene>
    <name evidence="1" type="ORF">METZ01_LOCUS446263</name>
</gene>
<dbReference type="AlphaFoldDB" id="A0A382ZDX9"/>
<dbReference type="EMBL" id="UINC01182929">
    <property type="protein sequence ID" value="SVD93409.1"/>
    <property type="molecule type" value="Genomic_DNA"/>
</dbReference>
<evidence type="ECO:0000313" key="1">
    <source>
        <dbReference type="EMBL" id="SVD93409.1"/>
    </source>
</evidence>
<dbReference type="InterPro" id="IPR027396">
    <property type="entry name" value="DsrEFH-like"/>
</dbReference>
<reference evidence="1" key="1">
    <citation type="submission" date="2018-05" db="EMBL/GenBank/DDBJ databases">
        <authorList>
            <person name="Lanie J.A."/>
            <person name="Ng W.-L."/>
            <person name="Kazmierczak K.M."/>
            <person name="Andrzejewski T.M."/>
            <person name="Davidsen T.M."/>
            <person name="Wayne K.J."/>
            <person name="Tettelin H."/>
            <person name="Glass J.I."/>
            <person name="Rusch D."/>
            <person name="Podicherti R."/>
            <person name="Tsui H.-C.T."/>
            <person name="Winkler M.E."/>
        </authorList>
    </citation>
    <scope>NUCLEOTIDE SEQUENCE</scope>
</reference>
<name>A0A382ZDX9_9ZZZZ</name>